<organism evidence="1 2">
    <name type="scientific">Opisthorchis viverrini</name>
    <name type="common">Southeast Asian liver fluke</name>
    <dbReference type="NCBI Taxonomy" id="6198"/>
    <lineage>
        <taxon>Eukaryota</taxon>
        <taxon>Metazoa</taxon>
        <taxon>Spiralia</taxon>
        <taxon>Lophotrochozoa</taxon>
        <taxon>Platyhelminthes</taxon>
        <taxon>Trematoda</taxon>
        <taxon>Digenea</taxon>
        <taxon>Opisthorchiida</taxon>
        <taxon>Opisthorchiata</taxon>
        <taxon>Opisthorchiidae</taxon>
        <taxon>Opisthorchis</taxon>
    </lineage>
</organism>
<dbReference type="CTD" id="20319701"/>
<proteinExistence type="predicted"/>
<dbReference type="RefSeq" id="XP_009168817.1">
    <property type="nucleotide sequence ID" value="XM_009170553.1"/>
</dbReference>
<dbReference type="GeneID" id="20319701"/>
<reference evidence="1 2" key="1">
    <citation type="submission" date="2013-11" db="EMBL/GenBank/DDBJ databases">
        <title>Opisthorchis viverrini - life in the bile duct.</title>
        <authorList>
            <person name="Young N.D."/>
            <person name="Nagarajan N."/>
            <person name="Lin S.J."/>
            <person name="Korhonen P.K."/>
            <person name="Jex A.R."/>
            <person name="Hall R.S."/>
            <person name="Safavi-Hemami H."/>
            <person name="Kaewkong W."/>
            <person name="Bertrand D."/>
            <person name="Gao S."/>
            <person name="Seet Q."/>
            <person name="Wongkham S."/>
            <person name="Teh B.T."/>
            <person name="Wongkham C."/>
            <person name="Intapan P.M."/>
            <person name="Maleewong W."/>
            <person name="Yang X."/>
            <person name="Hu M."/>
            <person name="Wang Z."/>
            <person name="Hofmann A."/>
            <person name="Sternberg P.W."/>
            <person name="Tan P."/>
            <person name="Wang J."/>
            <person name="Gasser R.B."/>
        </authorList>
    </citation>
    <scope>NUCLEOTIDE SEQUENCE [LARGE SCALE GENOMIC DNA]</scope>
</reference>
<dbReference type="Proteomes" id="UP000054324">
    <property type="component" value="Unassembled WGS sequence"/>
</dbReference>
<sequence>MKGLSVGGVVRLPGWGPRDHAHAWPEKSPERLEAASCLIWHDIRDIAVYFHMLQPIDPT</sequence>
<evidence type="ECO:0000313" key="2">
    <source>
        <dbReference type="Proteomes" id="UP000054324"/>
    </source>
</evidence>
<dbReference type="AlphaFoldDB" id="A0A074ZNP5"/>
<accession>A0A074ZNP5</accession>
<evidence type="ECO:0000313" key="1">
    <source>
        <dbReference type="EMBL" id="KER27412.1"/>
    </source>
</evidence>
<dbReference type="EMBL" id="KL596723">
    <property type="protein sequence ID" value="KER27412.1"/>
    <property type="molecule type" value="Genomic_DNA"/>
</dbReference>
<gene>
    <name evidence="1" type="ORF">T265_05519</name>
</gene>
<protein>
    <submittedName>
        <fullName evidence="1">Uncharacterized protein</fullName>
    </submittedName>
</protein>
<keyword evidence="2" id="KW-1185">Reference proteome</keyword>
<dbReference type="KEGG" id="ovi:T265_05519"/>
<name>A0A074ZNP5_OPIVI</name>